<name>A0A0D6B4N7_RHOSU</name>
<organism evidence="10 11">
    <name type="scientific">Rhodovulum sulfidophilum</name>
    <name type="common">Rhodobacter sulfidophilus</name>
    <dbReference type="NCBI Taxonomy" id="35806"/>
    <lineage>
        <taxon>Bacteria</taxon>
        <taxon>Pseudomonadati</taxon>
        <taxon>Pseudomonadota</taxon>
        <taxon>Alphaproteobacteria</taxon>
        <taxon>Rhodobacterales</taxon>
        <taxon>Paracoccaceae</taxon>
        <taxon>Rhodovulum</taxon>
    </lineage>
</organism>
<evidence type="ECO:0000256" key="3">
    <source>
        <dbReference type="ARBA" id="ARBA00022448"/>
    </source>
</evidence>
<evidence type="ECO:0000256" key="1">
    <source>
        <dbReference type="ARBA" id="ARBA00004651"/>
    </source>
</evidence>
<dbReference type="eggNOG" id="COG2962">
    <property type="taxonomic scope" value="Bacteria"/>
</dbReference>
<evidence type="ECO:0000313" key="11">
    <source>
        <dbReference type="Proteomes" id="UP000064912"/>
    </source>
</evidence>
<dbReference type="InterPro" id="IPR037185">
    <property type="entry name" value="EmrE-like"/>
</dbReference>
<dbReference type="InterPro" id="IPR004626">
    <property type="entry name" value="RarD"/>
</dbReference>
<feature type="transmembrane region" description="Helical" evidence="8">
    <location>
        <begin position="180"/>
        <end position="201"/>
    </location>
</feature>
<feature type="transmembrane region" description="Helical" evidence="8">
    <location>
        <begin position="152"/>
        <end position="168"/>
    </location>
</feature>
<dbReference type="GO" id="GO:0005886">
    <property type="term" value="C:plasma membrane"/>
    <property type="evidence" value="ECO:0007669"/>
    <property type="project" value="UniProtKB-SubCell"/>
</dbReference>
<feature type="transmembrane region" description="Helical" evidence="8">
    <location>
        <begin position="105"/>
        <end position="122"/>
    </location>
</feature>
<evidence type="ECO:0000256" key="8">
    <source>
        <dbReference type="SAM" id="Phobius"/>
    </source>
</evidence>
<feature type="transmembrane region" description="Helical" evidence="8">
    <location>
        <begin position="275"/>
        <end position="293"/>
    </location>
</feature>
<reference evidence="10 11" key="1">
    <citation type="submission" date="2015-02" db="EMBL/GenBank/DDBJ databases">
        <title>Genome sequene of Rhodovulum sulfidophilum DSM 2351.</title>
        <authorList>
            <person name="Nagao N."/>
        </authorList>
    </citation>
    <scope>NUCLEOTIDE SEQUENCE [LARGE SCALE GENOMIC DNA]</scope>
    <source>
        <strain evidence="10 11">DSM 2351</strain>
    </source>
</reference>
<feature type="transmembrane region" description="Helical" evidence="8">
    <location>
        <begin position="247"/>
        <end position="269"/>
    </location>
</feature>
<keyword evidence="4" id="KW-1003">Cell membrane</keyword>
<dbReference type="PANTHER" id="PTHR22911:SF137">
    <property type="entry name" value="SOLUTE CARRIER FAMILY 35 MEMBER G2-RELATED"/>
    <property type="match status" value="1"/>
</dbReference>
<dbReference type="KEGG" id="rsu:NHU_02966"/>
<dbReference type="PANTHER" id="PTHR22911">
    <property type="entry name" value="ACYL-MALONYL CONDENSING ENZYME-RELATED"/>
    <property type="match status" value="1"/>
</dbReference>
<feature type="transmembrane region" description="Helical" evidence="8">
    <location>
        <begin position="7"/>
        <end position="24"/>
    </location>
</feature>
<proteinExistence type="inferred from homology"/>
<comment type="similarity">
    <text evidence="2">Belongs to the EamA transporter family.</text>
</comment>
<feature type="domain" description="EamA" evidence="9">
    <location>
        <begin position="9"/>
        <end position="142"/>
    </location>
</feature>
<sequence length="317" mass="33903">MSPLRPAAKGVLAMVGASAIWGLSSMYYKLLAHVPPLEVLSHRTIWSLVFFGLVLALQGRLAELWRLFGQARALWLVAAAAVMISTNWFFFIYAIQIGHAVEASLGYYIFPLVAVALGFAVLGERPSALQWGAVGLAAVAVGALTWGLGVAPWMSLALAGTFAFYGLAKRGVPAGPVVSVTAEVVLLLPLALVWLWGVHVAGWPGLTGRALGAFGQDLGDSLLLVFSGPLTAVPLMLFSYATKRVDFATVGLVMYLNPTLQVLVATLVFREPFTGWHILAFALIWTALALYSAESLRLDRASRRSSISAGTSDTMRT</sequence>
<feature type="transmembrane region" description="Helical" evidence="8">
    <location>
        <begin position="221"/>
        <end position="240"/>
    </location>
</feature>
<evidence type="ECO:0000259" key="9">
    <source>
        <dbReference type="Pfam" id="PF00892"/>
    </source>
</evidence>
<gene>
    <name evidence="10" type="primary">rarD</name>
    <name evidence="10" type="ORF">NHU_02966</name>
</gene>
<keyword evidence="7 8" id="KW-0472">Membrane</keyword>
<dbReference type="Proteomes" id="UP000064912">
    <property type="component" value="Chromosome"/>
</dbReference>
<dbReference type="AlphaFoldDB" id="A0A0D6B4N7"/>
<dbReference type="InterPro" id="IPR000620">
    <property type="entry name" value="EamA_dom"/>
</dbReference>
<keyword evidence="5 8" id="KW-0812">Transmembrane</keyword>
<feature type="transmembrane region" description="Helical" evidence="8">
    <location>
        <begin position="73"/>
        <end position="93"/>
    </location>
</feature>
<evidence type="ECO:0000256" key="6">
    <source>
        <dbReference type="ARBA" id="ARBA00022989"/>
    </source>
</evidence>
<evidence type="ECO:0000256" key="7">
    <source>
        <dbReference type="ARBA" id="ARBA00023136"/>
    </source>
</evidence>
<keyword evidence="3" id="KW-0813">Transport</keyword>
<keyword evidence="6 8" id="KW-1133">Transmembrane helix</keyword>
<dbReference type="NCBIfam" id="TIGR00688">
    <property type="entry name" value="rarD"/>
    <property type="match status" value="1"/>
</dbReference>
<accession>A0A0D6B4N7</accession>
<comment type="subcellular location">
    <subcellularLocation>
        <location evidence="1">Cell membrane</location>
        <topology evidence="1">Multi-pass membrane protein</topology>
    </subcellularLocation>
</comment>
<evidence type="ECO:0000256" key="4">
    <source>
        <dbReference type="ARBA" id="ARBA00022475"/>
    </source>
</evidence>
<dbReference type="Pfam" id="PF00892">
    <property type="entry name" value="EamA"/>
    <property type="match status" value="1"/>
</dbReference>
<feature type="transmembrane region" description="Helical" evidence="8">
    <location>
        <begin position="44"/>
        <end position="61"/>
    </location>
</feature>
<dbReference type="EMBL" id="AP014800">
    <property type="protein sequence ID" value="BAQ70113.1"/>
    <property type="molecule type" value="Genomic_DNA"/>
</dbReference>
<evidence type="ECO:0000313" key="10">
    <source>
        <dbReference type="EMBL" id="BAQ70113.1"/>
    </source>
</evidence>
<evidence type="ECO:0000256" key="5">
    <source>
        <dbReference type="ARBA" id="ARBA00022692"/>
    </source>
</evidence>
<dbReference type="SUPFAM" id="SSF103481">
    <property type="entry name" value="Multidrug resistance efflux transporter EmrE"/>
    <property type="match status" value="2"/>
</dbReference>
<protein>
    <submittedName>
        <fullName evidence="10">RarD protein</fullName>
    </submittedName>
</protein>
<evidence type="ECO:0000256" key="2">
    <source>
        <dbReference type="ARBA" id="ARBA00007362"/>
    </source>
</evidence>